<dbReference type="Proteomes" id="UP000249324">
    <property type="component" value="Unassembled WGS sequence"/>
</dbReference>
<name>A0ABD6FFM3_9PSEU</name>
<evidence type="ECO:0008006" key="4">
    <source>
        <dbReference type="Google" id="ProtNLM"/>
    </source>
</evidence>
<evidence type="ECO:0000313" key="2">
    <source>
        <dbReference type="EMBL" id="MFO7192717.1"/>
    </source>
</evidence>
<evidence type="ECO:0000256" key="1">
    <source>
        <dbReference type="SAM" id="SignalP"/>
    </source>
</evidence>
<dbReference type="EMBL" id="QGUI02000123">
    <property type="protein sequence ID" value="MFO7192717.1"/>
    <property type="molecule type" value="Genomic_DNA"/>
</dbReference>
<gene>
    <name evidence="2" type="ORF">DIU77_010795</name>
</gene>
<feature type="chain" id="PRO_5044788745" description="Carboxypeptidase regulatory-like domain-containing protein" evidence="1">
    <location>
        <begin position="29"/>
        <end position="264"/>
    </location>
</feature>
<sequence length="264" mass="29011">MRRTRRLVAASAVLVTALSGTIAGSAWAEPAAETKSDTTVRAVAPAKAQTEQAEVVDLTAAKGDKAGAAKIKTKIIWTHRSTWITYGGKATLEGQVVVDGGALPGVEVVLFARNSTSKPWVQVDKMKTSTKTGLFRFYRKPPRNYYFGVAFAGTGNYEPSAAYAKVGVRRNLSGSKLVRTSSTKFKYYGKVRPGGQGTQIKLQYKQCASCGWKYAKYTRANSNGTWKFVLASPPKGKKYYYRAYSPSSTSYMAGYAEEWWISRW</sequence>
<proteinExistence type="predicted"/>
<feature type="signal peptide" evidence="1">
    <location>
        <begin position="1"/>
        <end position="28"/>
    </location>
</feature>
<dbReference type="AlphaFoldDB" id="A0ABD6FFM3"/>
<comment type="caution">
    <text evidence="2">The sequence shown here is derived from an EMBL/GenBank/DDBJ whole genome shotgun (WGS) entry which is preliminary data.</text>
</comment>
<protein>
    <recommendedName>
        <fullName evidence="4">Carboxypeptidase regulatory-like domain-containing protein</fullName>
    </recommendedName>
</protein>
<keyword evidence="1" id="KW-0732">Signal</keyword>
<evidence type="ECO:0000313" key="3">
    <source>
        <dbReference type="Proteomes" id="UP000249324"/>
    </source>
</evidence>
<accession>A0ABD6FFM3</accession>
<reference evidence="2 3" key="1">
    <citation type="journal article" date="2021" name="BMC Genomics">
        <title>Genome-resolved metagenome and metatranscriptome analyses of thermophilic composting reveal key bacterial players and their metabolic interactions.</title>
        <authorList>
            <person name="Braga L.P.P."/>
            <person name="Pereira R.V."/>
            <person name="Martins L.F."/>
            <person name="Moura L.M.S."/>
            <person name="Sanchez F.B."/>
            <person name="Patane J.S.L."/>
            <person name="da Silva A.M."/>
            <person name="Setubal J.C."/>
        </authorList>
    </citation>
    <scope>NUCLEOTIDE SEQUENCE [LARGE SCALE GENOMIC DNA]</scope>
    <source>
        <strain evidence="2">ZC4RG45</strain>
    </source>
</reference>
<organism evidence="2 3">
    <name type="scientific">Thermocrispum agreste</name>
    <dbReference type="NCBI Taxonomy" id="37925"/>
    <lineage>
        <taxon>Bacteria</taxon>
        <taxon>Bacillati</taxon>
        <taxon>Actinomycetota</taxon>
        <taxon>Actinomycetes</taxon>
        <taxon>Pseudonocardiales</taxon>
        <taxon>Pseudonocardiaceae</taxon>
        <taxon>Thermocrispum</taxon>
    </lineage>
</organism>